<accession>A0AAE3MFC1</accession>
<dbReference type="AlphaFoldDB" id="A0AAE3MFC1"/>
<comment type="caution">
    <text evidence="2">The sequence shown here is derived from an EMBL/GenBank/DDBJ whole genome shotgun (WGS) entry which is preliminary data.</text>
</comment>
<organism evidence="2 3">
    <name type="scientific">Plebeiibacterium marinum</name>
    <dbReference type="NCBI Taxonomy" id="2992111"/>
    <lineage>
        <taxon>Bacteria</taxon>
        <taxon>Pseudomonadati</taxon>
        <taxon>Bacteroidota</taxon>
        <taxon>Bacteroidia</taxon>
        <taxon>Marinilabiliales</taxon>
        <taxon>Marinilabiliaceae</taxon>
        <taxon>Plebeiibacterium</taxon>
    </lineage>
</organism>
<dbReference type="PANTHER" id="PTHR30441:SF8">
    <property type="entry name" value="DUF748 DOMAIN-CONTAINING PROTEIN"/>
    <property type="match status" value="1"/>
</dbReference>
<keyword evidence="1" id="KW-0472">Membrane</keyword>
<dbReference type="RefSeq" id="WP_301200080.1">
    <property type="nucleotide sequence ID" value="NZ_JAPDPI010000025.1"/>
</dbReference>
<sequence length="730" mass="83564">MRNFKKRHYFIGGFLLTVFLMLFFLSTIIKNYVVNNSEELIGRKLTLNELHINYFKVQVTARDFALFETNKVDTFASFRELLINYDPWKLLGNEYAVSQIRLIEPYIYISQNGASFNFDDMVASSDTVAVEQTDSVSVENSEVKFSIRNIDLQDGEFRYYDKQIDNLLSFDNLNLALPLIAWDSRSSEMGVEFSIGKRGLVKIDADINQEDKLYNIRFGTENVQLKSFTNYLKDYMNIEEFNGLLQSDIKIRGSIKHPDDILVRGEVAVDSFSLVNTGMDTLLSVNKIYTKVDSLNLKDSRYIISKLSVEDPIIAAALNTTQSNWEEFFSPVLSDTTNAETVDTTAVEDEAVPLFYRIDSIMINNGVVRFADNTLNRDFRYDIQKINVSLANVYETNNAIPVKWGMKFNNEGSFDGETRFSMANPLNLYYKGAVKNLDLHSFSPYTEYHLAYPIVSGIFNYEADIHMTPEKLENHNHLLVNEMQFGKRTKDSTASKLPVKLALYLIKDAQDKVEFELPVTGNPSEPGFKLGPVIWKTFGKFIVKTATQPFGSLAKLVGTTPDELKMIPFKYTQDSLMAAQRKTLDKIAQILTKKEDLIFSFRQEMGVDEELGMLAVKKVKNQFIQEQTFSKIKDWNQVKDSDEAFVAFLNKLSPETVDQIVTDRCLTLMPADELRSEFNGLYKKRNELLKEYMLTQKACNPSSVKLLNVDFNNMPKELEKPGFRVEVSVK</sequence>
<proteinExistence type="predicted"/>
<keyword evidence="1" id="KW-0812">Transmembrane</keyword>
<dbReference type="Pfam" id="PF05359">
    <property type="entry name" value="DUF748"/>
    <property type="match status" value="1"/>
</dbReference>
<dbReference type="InterPro" id="IPR052894">
    <property type="entry name" value="AsmA-related"/>
</dbReference>
<evidence type="ECO:0000313" key="2">
    <source>
        <dbReference type="EMBL" id="MCW3806547.1"/>
    </source>
</evidence>
<dbReference type="EMBL" id="JAPDPI010000025">
    <property type="protein sequence ID" value="MCW3806547.1"/>
    <property type="molecule type" value="Genomic_DNA"/>
</dbReference>
<protein>
    <submittedName>
        <fullName evidence="2">DUF748 domain-containing protein</fullName>
    </submittedName>
</protein>
<dbReference type="InterPro" id="IPR008023">
    <property type="entry name" value="DUF748"/>
</dbReference>
<feature type="transmembrane region" description="Helical" evidence="1">
    <location>
        <begin position="9"/>
        <end position="29"/>
    </location>
</feature>
<reference evidence="2" key="1">
    <citation type="submission" date="2022-10" db="EMBL/GenBank/DDBJ databases">
        <authorList>
            <person name="Yu W.X."/>
        </authorList>
    </citation>
    <scope>NUCLEOTIDE SEQUENCE</scope>
    <source>
        <strain evidence="2">D04</strain>
    </source>
</reference>
<evidence type="ECO:0000256" key="1">
    <source>
        <dbReference type="SAM" id="Phobius"/>
    </source>
</evidence>
<dbReference type="GO" id="GO:0005886">
    <property type="term" value="C:plasma membrane"/>
    <property type="evidence" value="ECO:0007669"/>
    <property type="project" value="TreeGrafter"/>
</dbReference>
<keyword evidence="3" id="KW-1185">Reference proteome</keyword>
<keyword evidence="1" id="KW-1133">Transmembrane helix</keyword>
<dbReference type="Proteomes" id="UP001207408">
    <property type="component" value="Unassembled WGS sequence"/>
</dbReference>
<name>A0AAE3MFC1_9BACT</name>
<evidence type="ECO:0000313" key="3">
    <source>
        <dbReference type="Proteomes" id="UP001207408"/>
    </source>
</evidence>
<gene>
    <name evidence="2" type="ORF">OM074_13005</name>
</gene>
<dbReference type="GO" id="GO:0090313">
    <property type="term" value="P:regulation of protein targeting to membrane"/>
    <property type="evidence" value="ECO:0007669"/>
    <property type="project" value="TreeGrafter"/>
</dbReference>
<dbReference type="PANTHER" id="PTHR30441">
    <property type="entry name" value="DUF748 DOMAIN-CONTAINING PROTEIN"/>
    <property type="match status" value="1"/>
</dbReference>